<protein>
    <submittedName>
        <fullName evidence="1">Uncharacterized protein</fullName>
    </submittedName>
</protein>
<sequence length="188" mass="20543">LRPIIPGITDREIDYIVGEAKKAGAYGVVAGSLRITEGIVARLRKAGVNVDVILKRAGKLQGSKQITVKSSDLKQLVEEAVKEKGLTYFNSACCACAFSCEVPCFSLCWTTNMCTNCSNRCEEKLPHVDVDDVAQTLYSLAGVKAIDVKVSEHKVLLKVDKEDAKKVADAHLFTLQTLLRRRIMLASS</sequence>
<organism evidence="1 2">
    <name type="scientific">Thermoproteota archaeon</name>
    <dbReference type="NCBI Taxonomy" id="2056631"/>
    <lineage>
        <taxon>Archaea</taxon>
        <taxon>Thermoproteota</taxon>
    </lineage>
</organism>
<feature type="non-terminal residue" evidence="1">
    <location>
        <position position="1"/>
    </location>
</feature>
<comment type="caution">
    <text evidence="1">The sequence shown here is derived from an EMBL/GenBank/DDBJ whole genome shotgun (WGS) entry which is preliminary data.</text>
</comment>
<evidence type="ECO:0000313" key="1">
    <source>
        <dbReference type="EMBL" id="RLE50836.1"/>
    </source>
</evidence>
<dbReference type="Proteomes" id="UP000272051">
    <property type="component" value="Unassembled WGS sequence"/>
</dbReference>
<gene>
    <name evidence="1" type="ORF">DRJ33_07025</name>
</gene>
<reference evidence="1 2" key="1">
    <citation type="submission" date="2018-06" db="EMBL/GenBank/DDBJ databases">
        <title>Extensive metabolic versatility and redundancy in microbially diverse, dynamic hydrothermal sediments.</title>
        <authorList>
            <person name="Dombrowski N."/>
            <person name="Teske A."/>
            <person name="Baker B.J."/>
        </authorList>
    </citation>
    <scope>NUCLEOTIDE SEQUENCE [LARGE SCALE GENOMIC DNA]</scope>
    <source>
        <strain evidence="1">B34_G17</strain>
    </source>
</reference>
<name>A0A497EUK3_9CREN</name>
<proteinExistence type="predicted"/>
<dbReference type="AlphaFoldDB" id="A0A497EUK3"/>
<dbReference type="EMBL" id="QMQX01000152">
    <property type="protein sequence ID" value="RLE50836.1"/>
    <property type="molecule type" value="Genomic_DNA"/>
</dbReference>
<accession>A0A497EUK3</accession>
<evidence type="ECO:0000313" key="2">
    <source>
        <dbReference type="Proteomes" id="UP000272051"/>
    </source>
</evidence>